<name>A0ABY1NL49_9BACT</name>
<gene>
    <name evidence="1" type="ORF">SAMN06265339_1057</name>
</gene>
<dbReference type="RefSeq" id="WP_283400531.1">
    <property type="nucleotide sequence ID" value="NZ_FXUB01000002.1"/>
</dbReference>
<organism evidence="1 2">
    <name type="scientific">Desulfurobacterium pacificum</name>
    <dbReference type="NCBI Taxonomy" id="240166"/>
    <lineage>
        <taxon>Bacteria</taxon>
        <taxon>Pseudomonadati</taxon>
        <taxon>Aquificota</taxon>
        <taxon>Aquificia</taxon>
        <taxon>Desulfurobacteriales</taxon>
        <taxon>Desulfurobacteriaceae</taxon>
        <taxon>Desulfurobacterium</taxon>
    </lineage>
</organism>
<comment type="caution">
    <text evidence="1">The sequence shown here is derived from an EMBL/GenBank/DDBJ whole genome shotgun (WGS) entry which is preliminary data.</text>
</comment>
<accession>A0ABY1NL49</accession>
<dbReference type="EMBL" id="FXUB01000002">
    <property type="protein sequence ID" value="SMP12559.1"/>
    <property type="molecule type" value="Genomic_DNA"/>
</dbReference>
<keyword evidence="2" id="KW-1185">Reference proteome</keyword>
<sequence>MKVLQKETSIKELLKSERLSFQNLKELEEWLKNNVVVKGKREIVKNPSKAFKENVVVVTDRKEPTGVYISLKAANKLPPELQAFLFMTLNVIGCKYLLRG</sequence>
<proteinExistence type="predicted"/>
<evidence type="ECO:0000313" key="1">
    <source>
        <dbReference type="EMBL" id="SMP12559.1"/>
    </source>
</evidence>
<protein>
    <submittedName>
        <fullName evidence="1">Uncharacterized protein</fullName>
    </submittedName>
</protein>
<dbReference type="Proteomes" id="UP001157911">
    <property type="component" value="Unassembled WGS sequence"/>
</dbReference>
<reference evidence="1 2" key="1">
    <citation type="submission" date="2017-05" db="EMBL/GenBank/DDBJ databases">
        <authorList>
            <person name="Varghese N."/>
            <person name="Submissions S."/>
        </authorList>
    </citation>
    <scope>NUCLEOTIDE SEQUENCE [LARGE SCALE GENOMIC DNA]</scope>
    <source>
        <strain evidence="1 2">DSM 15522</strain>
    </source>
</reference>
<evidence type="ECO:0000313" key="2">
    <source>
        <dbReference type="Proteomes" id="UP001157911"/>
    </source>
</evidence>